<organism evidence="6 7">
    <name type="scientific">Chlamydomonas incerta</name>
    <dbReference type="NCBI Taxonomy" id="51695"/>
    <lineage>
        <taxon>Eukaryota</taxon>
        <taxon>Viridiplantae</taxon>
        <taxon>Chlorophyta</taxon>
        <taxon>core chlorophytes</taxon>
        <taxon>Chlorophyceae</taxon>
        <taxon>CS clade</taxon>
        <taxon>Chlamydomonadales</taxon>
        <taxon>Chlamydomonadaceae</taxon>
        <taxon>Chlamydomonas</taxon>
    </lineage>
</organism>
<feature type="region of interest" description="Disordered" evidence="3">
    <location>
        <begin position="153"/>
        <end position="191"/>
    </location>
</feature>
<dbReference type="SUPFAM" id="SSF53474">
    <property type="entry name" value="alpha/beta-Hydrolases"/>
    <property type="match status" value="1"/>
</dbReference>
<sequence>MLGRAGATAASLLVGPVGLPGCLLLAFEEVTGGASTPEHPTASPDRTLFVLHGLLGCGRNWRSWAKRLVEGAAAAAPEAGGPWRALLVDLRCHGASARRPGINPPHNMATAAEDVARLVYEQCGHQPPAAILGHSMGGKVALALLEHTRSRARQAAGGQAAGGAGAGSAGGRVAGLSSGGPRDSTPRSSAFAPFTTSAGAAAAAAAAASPSAASAAAAAAAAAAHRRHEHDPEGPACAPPRQLWVLDSQPGLVAAEQDAGTGVSRVLQTVHSISLPIPNRAWLLKRLREGGLTDALATWLASNLAPLHEAPHHIHGHHGHGGGRAAGAGAASGAAGTGPLTWTFDIAGAGAMYMSYRTTEFWHTLEQPPPGTAIHLVRGGRSDRWPADQQRRLEQALAAAAAQASAAAGAGAGPGPGAHGAAAHGTFDLHVLPQAGHWLHVDDPNGLLQLVLPRLVAGEQ</sequence>
<keyword evidence="7" id="KW-1185">Reference proteome</keyword>
<comment type="similarity">
    <text evidence="1">Belongs to the peptidase S33 family.</text>
</comment>
<feature type="signal peptide" evidence="4">
    <location>
        <begin position="1"/>
        <end position="33"/>
    </location>
</feature>
<feature type="compositionally biased region" description="Gly residues" evidence="3">
    <location>
        <begin position="159"/>
        <end position="173"/>
    </location>
</feature>
<comment type="caution">
    <text evidence="6">The sequence shown here is derived from an EMBL/GenBank/DDBJ whole genome shotgun (WGS) entry which is preliminary data.</text>
</comment>
<dbReference type="OrthoDB" id="8119704at2759"/>
<dbReference type="InterPro" id="IPR051601">
    <property type="entry name" value="Serine_prot/Carboxylest_S33"/>
</dbReference>
<accession>A0A835T6R3</accession>
<proteinExistence type="inferred from homology"/>
<evidence type="ECO:0000313" key="6">
    <source>
        <dbReference type="EMBL" id="KAG2438466.1"/>
    </source>
</evidence>
<keyword evidence="4" id="KW-0732">Signal</keyword>
<evidence type="ECO:0000256" key="3">
    <source>
        <dbReference type="SAM" id="MobiDB-lite"/>
    </source>
</evidence>
<evidence type="ECO:0000259" key="5">
    <source>
        <dbReference type="Pfam" id="PF00561"/>
    </source>
</evidence>
<evidence type="ECO:0000256" key="2">
    <source>
        <dbReference type="ARBA" id="ARBA00022801"/>
    </source>
</evidence>
<feature type="domain" description="AB hydrolase-1" evidence="5">
    <location>
        <begin position="47"/>
        <end position="151"/>
    </location>
</feature>
<dbReference type="Pfam" id="PF00561">
    <property type="entry name" value="Abhydrolase_1"/>
    <property type="match status" value="1"/>
</dbReference>
<reference evidence="6" key="1">
    <citation type="journal article" date="2020" name="bioRxiv">
        <title>Comparative genomics of Chlamydomonas.</title>
        <authorList>
            <person name="Craig R.J."/>
            <person name="Hasan A.R."/>
            <person name="Ness R.W."/>
            <person name="Keightley P.D."/>
        </authorList>
    </citation>
    <scope>NUCLEOTIDE SEQUENCE</scope>
    <source>
        <strain evidence="6">SAG 7.73</strain>
    </source>
</reference>
<dbReference type="PANTHER" id="PTHR43248">
    <property type="entry name" value="2-SUCCINYL-6-HYDROXY-2,4-CYCLOHEXADIENE-1-CARBOXYLATE SYNTHASE"/>
    <property type="match status" value="1"/>
</dbReference>
<dbReference type="Proteomes" id="UP000650467">
    <property type="component" value="Unassembled WGS sequence"/>
</dbReference>
<dbReference type="GO" id="GO:0016787">
    <property type="term" value="F:hydrolase activity"/>
    <property type="evidence" value="ECO:0007669"/>
    <property type="project" value="UniProtKB-KW"/>
</dbReference>
<dbReference type="EMBL" id="JAEHOC010000009">
    <property type="protein sequence ID" value="KAG2438466.1"/>
    <property type="molecule type" value="Genomic_DNA"/>
</dbReference>
<dbReference type="Gene3D" id="3.40.50.1820">
    <property type="entry name" value="alpha/beta hydrolase"/>
    <property type="match status" value="1"/>
</dbReference>
<evidence type="ECO:0000256" key="4">
    <source>
        <dbReference type="SAM" id="SignalP"/>
    </source>
</evidence>
<feature type="chain" id="PRO_5032711954" description="AB hydrolase-1 domain-containing protein" evidence="4">
    <location>
        <begin position="34"/>
        <end position="460"/>
    </location>
</feature>
<gene>
    <name evidence="6" type="ORF">HXX76_005019</name>
</gene>
<dbReference type="PANTHER" id="PTHR43248:SF3">
    <property type="entry name" value="AB HYDROLASE-1 DOMAIN-CONTAINING PROTEIN"/>
    <property type="match status" value="1"/>
</dbReference>
<evidence type="ECO:0000256" key="1">
    <source>
        <dbReference type="ARBA" id="ARBA00010088"/>
    </source>
</evidence>
<name>A0A835T6R3_CHLIN</name>
<keyword evidence="2" id="KW-0378">Hydrolase</keyword>
<dbReference type="AlphaFoldDB" id="A0A835T6R3"/>
<protein>
    <recommendedName>
        <fullName evidence="5">AB hydrolase-1 domain-containing protein</fullName>
    </recommendedName>
</protein>
<dbReference type="InterPro" id="IPR000073">
    <property type="entry name" value="AB_hydrolase_1"/>
</dbReference>
<dbReference type="InterPro" id="IPR029058">
    <property type="entry name" value="AB_hydrolase_fold"/>
</dbReference>
<evidence type="ECO:0000313" key="7">
    <source>
        <dbReference type="Proteomes" id="UP000650467"/>
    </source>
</evidence>